<dbReference type="InterPro" id="IPR011991">
    <property type="entry name" value="ArsR-like_HTH"/>
</dbReference>
<dbReference type="GO" id="GO:0003700">
    <property type="term" value="F:DNA-binding transcription factor activity"/>
    <property type="evidence" value="ECO:0007669"/>
    <property type="project" value="InterPro"/>
</dbReference>
<dbReference type="PANTHER" id="PTHR33154">
    <property type="entry name" value="TRANSCRIPTIONAL REGULATOR, ARSR FAMILY"/>
    <property type="match status" value="1"/>
</dbReference>
<dbReference type="EMBL" id="JARPRR010000026">
    <property type="protein sequence ID" value="MDG0955621.1"/>
    <property type="molecule type" value="Genomic_DNA"/>
</dbReference>
<evidence type="ECO:0000313" key="5">
    <source>
        <dbReference type="EMBL" id="MDG0955621.1"/>
    </source>
</evidence>
<accession>A0AAJ1NEN1</accession>
<name>A0AAJ1NEN1_9BACI</name>
<dbReference type="Proteomes" id="UP001216801">
    <property type="component" value="Unassembled WGS sequence"/>
</dbReference>
<dbReference type="InterPro" id="IPR001845">
    <property type="entry name" value="HTH_ArsR_DNA-bd_dom"/>
</dbReference>
<feature type="domain" description="HTH arsR-type" evidence="4">
    <location>
        <begin position="7"/>
        <end position="108"/>
    </location>
</feature>
<keyword evidence="1" id="KW-0805">Transcription regulation</keyword>
<protein>
    <submittedName>
        <fullName evidence="5">Metalloregulator ArsR/SmtB family transcription factor</fullName>
    </submittedName>
</protein>
<keyword evidence="3" id="KW-0804">Transcription</keyword>
<dbReference type="NCBIfam" id="NF033788">
    <property type="entry name" value="HTH_metalloreg"/>
    <property type="match status" value="1"/>
</dbReference>
<keyword evidence="2" id="KW-0238">DNA-binding</keyword>
<evidence type="ECO:0000313" key="6">
    <source>
        <dbReference type="Proteomes" id="UP001216801"/>
    </source>
</evidence>
<sequence>MKNTEELNTLAEEFQECQDVLIAIGDGTRQSIIIALMAAGCEEGMRVGEITQRTHLSRPAVSHHIKILKDAKVVNVHREGTKNFYYLDPNKSTIRLLKSLVEHIEEVMVNYWPSQSKKES</sequence>
<dbReference type="AlphaFoldDB" id="A0AAJ1NEN1"/>
<reference evidence="5" key="1">
    <citation type="submission" date="2023-03" db="EMBL/GenBank/DDBJ databases">
        <title>Genetic diversity of Bacillus cereus sensu lato isolates from Slovenia.</title>
        <authorList>
            <person name="Abdelli M."/>
        </authorList>
    </citation>
    <scope>NUCLEOTIDE SEQUENCE</scope>
    <source>
        <strain evidence="5">SIBC39</strain>
    </source>
</reference>
<dbReference type="PANTHER" id="PTHR33154:SF33">
    <property type="entry name" value="TRANSCRIPTIONAL REPRESSOR SDPR"/>
    <property type="match status" value="1"/>
</dbReference>
<dbReference type="InterPro" id="IPR051081">
    <property type="entry name" value="HTH_MetalResp_TranReg"/>
</dbReference>
<evidence type="ECO:0000256" key="1">
    <source>
        <dbReference type="ARBA" id="ARBA00023015"/>
    </source>
</evidence>
<proteinExistence type="predicted"/>
<dbReference type="SMART" id="SM00418">
    <property type="entry name" value="HTH_ARSR"/>
    <property type="match status" value="1"/>
</dbReference>
<dbReference type="RefSeq" id="WP_242243674.1">
    <property type="nucleotide sequence ID" value="NZ_JARPRP010000028.1"/>
</dbReference>
<evidence type="ECO:0000259" key="4">
    <source>
        <dbReference type="PROSITE" id="PS50987"/>
    </source>
</evidence>
<dbReference type="Pfam" id="PF01022">
    <property type="entry name" value="HTH_5"/>
    <property type="match status" value="1"/>
</dbReference>
<dbReference type="CDD" id="cd00090">
    <property type="entry name" value="HTH_ARSR"/>
    <property type="match status" value="1"/>
</dbReference>
<dbReference type="PROSITE" id="PS50987">
    <property type="entry name" value="HTH_ARSR_2"/>
    <property type="match status" value="1"/>
</dbReference>
<evidence type="ECO:0000256" key="3">
    <source>
        <dbReference type="ARBA" id="ARBA00023163"/>
    </source>
</evidence>
<dbReference type="GO" id="GO:0003677">
    <property type="term" value="F:DNA binding"/>
    <property type="evidence" value="ECO:0007669"/>
    <property type="project" value="UniProtKB-KW"/>
</dbReference>
<comment type="caution">
    <text evidence="5">The sequence shown here is derived from an EMBL/GenBank/DDBJ whole genome shotgun (WGS) entry which is preliminary data.</text>
</comment>
<organism evidence="5 6">
    <name type="scientific">Bacillus paranthracis</name>
    <dbReference type="NCBI Taxonomy" id="2026186"/>
    <lineage>
        <taxon>Bacteria</taxon>
        <taxon>Bacillati</taxon>
        <taxon>Bacillota</taxon>
        <taxon>Bacilli</taxon>
        <taxon>Bacillales</taxon>
        <taxon>Bacillaceae</taxon>
        <taxon>Bacillus</taxon>
        <taxon>Bacillus cereus group</taxon>
    </lineage>
</organism>
<evidence type="ECO:0000256" key="2">
    <source>
        <dbReference type="ARBA" id="ARBA00023125"/>
    </source>
</evidence>
<gene>
    <name evidence="5" type="ORF">P6U19_23855</name>
</gene>